<dbReference type="SUPFAM" id="SSF47565">
    <property type="entry name" value="Insect pheromone/odorant-binding proteins"/>
    <property type="match status" value="1"/>
</dbReference>
<organism evidence="2">
    <name type="scientific">Diabrotica virgifera virgifera</name>
    <name type="common">western corn rootworm</name>
    <dbReference type="NCBI Taxonomy" id="50390"/>
    <lineage>
        <taxon>Eukaryota</taxon>
        <taxon>Metazoa</taxon>
        <taxon>Ecdysozoa</taxon>
        <taxon>Arthropoda</taxon>
        <taxon>Hexapoda</taxon>
        <taxon>Insecta</taxon>
        <taxon>Pterygota</taxon>
        <taxon>Neoptera</taxon>
        <taxon>Endopterygota</taxon>
        <taxon>Coleoptera</taxon>
        <taxon>Polyphaga</taxon>
        <taxon>Cucujiformia</taxon>
        <taxon>Chrysomeloidea</taxon>
        <taxon>Chrysomelidae</taxon>
        <taxon>Galerucinae</taxon>
        <taxon>Diabroticina</taxon>
        <taxon>Diabroticites</taxon>
        <taxon>Diabrotica</taxon>
    </lineage>
</organism>
<dbReference type="KEGG" id="dvv:114332974"/>
<dbReference type="Gene3D" id="1.10.238.20">
    <property type="entry name" value="Pheromone/general odorant binding protein domain"/>
    <property type="match status" value="1"/>
</dbReference>
<dbReference type="InterPro" id="IPR036728">
    <property type="entry name" value="PBP_GOBP_sf"/>
</dbReference>
<gene>
    <name evidence="2" type="primary">LOC114332974</name>
</gene>
<dbReference type="InterPro" id="IPR006170">
    <property type="entry name" value="PBP/GOBP"/>
</dbReference>
<dbReference type="Pfam" id="PF01395">
    <property type="entry name" value="PBP_GOBP"/>
    <property type="match status" value="1"/>
</dbReference>
<dbReference type="AlphaFoldDB" id="A0A6P7G1R2"/>
<accession>A0A6P7G1R2</accession>
<feature type="chain" id="PRO_5028370325" evidence="1">
    <location>
        <begin position="24"/>
        <end position="133"/>
    </location>
</feature>
<dbReference type="RefSeq" id="XP_028138580.1">
    <property type="nucleotide sequence ID" value="XM_028282779.1"/>
</dbReference>
<dbReference type="InParanoid" id="A0A6P7G1R2"/>
<proteinExistence type="predicted"/>
<feature type="signal peptide" evidence="1">
    <location>
        <begin position="1"/>
        <end position="23"/>
    </location>
</feature>
<evidence type="ECO:0000313" key="2">
    <source>
        <dbReference type="RefSeq" id="XP_028138580.1"/>
    </source>
</evidence>
<keyword evidence="1" id="KW-0732">Signal</keyword>
<reference evidence="2" key="1">
    <citation type="submission" date="2025-08" db="UniProtKB">
        <authorList>
            <consortium name="RefSeq"/>
        </authorList>
    </citation>
    <scope>IDENTIFICATION</scope>
    <source>
        <tissue evidence="2">Whole insect</tissue>
    </source>
</reference>
<dbReference type="CDD" id="cd23992">
    <property type="entry name" value="PBP_GOBP"/>
    <property type="match status" value="1"/>
</dbReference>
<dbReference type="FunCoup" id="A0A6P7G1R2">
    <property type="interactions" value="85"/>
</dbReference>
<dbReference type="GO" id="GO:0005549">
    <property type="term" value="F:odorant binding"/>
    <property type="evidence" value="ECO:0007669"/>
    <property type="project" value="InterPro"/>
</dbReference>
<evidence type="ECO:0000256" key="1">
    <source>
        <dbReference type="SAM" id="SignalP"/>
    </source>
</evidence>
<sequence length="133" mass="14478">MLIESFNMKYLVVLSLVVAVALATERRGQIITAYHECVSGELGGPNDPRKLVLQDNANVAKVGAAIFCINKKTGVQNENGDINLTVLKQDVGHWTKDEAKASEVVDECTKNKGADANETAFNALKCLMKKNEK</sequence>
<dbReference type="OrthoDB" id="6783999at2759"/>
<protein>
    <submittedName>
        <fullName evidence="2">Uncharacterized protein LOC114332974</fullName>
    </submittedName>
</protein>
<name>A0A6P7G1R2_DIAVI</name>